<gene>
    <name evidence="1" type="ORF">BS47DRAFT_1280265</name>
</gene>
<accession>A0A9P6AKK5</accession>
<evidence type="ECO:0000313" key="2">
    <source>
        <dbReference type="Proteomes" id="UP000886523"/>
    </source>
</evidence>
<dbReference type="OrthoDB" id="2142724at2759"/>
<dbReference type="AlphaFoldDB" id="A0A9P6AKK5"/>
<sequence>ILPALSLDSLVHIDIHEGAYCRKSFKQFLHDLLNEMNPFLGPNSVIILDNVTIHKHHSIINMVKE</sequence>
<protein>
    <recommendedName>
        <fullName evidence="3">Tc1-like transposase DDE domain-containing protein</fullName>
    </recommendedName>
</protein>
<evidence type="ECO:0008006" key="3">
    <source>
        <dbReference type="Google" id="ProtNLM"/>
    </source>
</evidence>
<dbReference type="Proteomes" id="UP000886523">
    <property type="component" value="Unassembled WGS sequence"/>
</dbReference>
<proteinExistence type="predicted"/>
<reference evidence="1" key="1">
    <citation type="journal article" date="2020" name="Nat. Commun.">
        <title>Large-scale genome sequencing of mycorrhizal fungi provides insights into the early evolution of symbiotic traits.</title>
        <authorList>
            <person name="Miyauchi S."/>
            <person name="Kiss E."/>
            <person name="Kuo A."/>
            <person name="Drula E."/>
            <person name="Kohler A."/>
            <person name="Sanchez-Garcia M."/>
            <person name="Morin E."/>
            <person name="Andreopoulos B."/>
            <person name="Barry K.W."/>
            <person name="Bonito G."/>
            <person name="Buee M."/>
            <person name="Carver A."/>
            <person name="Chen C."/>
            <person name="Cichocki N."/>
            <person name="Clum A."/>
            <person name="Culley D."/>
            <person name="Crous P.W."/>
            <person name="Fauchery L."/>
            <person name="Girlanda M."/>
            <person name="Hayes R.D."/>
            <person name="Keri Z."/>
            <person name="LaButti K."/>
            <person name="Lipzen A."/>
            <person name="Lombard V."/>
            <person name="Magnuson J."/>
            <person name="Maillard F."/>
            <person name="Murat C."/>
            <person name="Nolan M."/>
            <person name="Ohm R.A."/>
            <person name="Pangilinan J."/>
            <person name="Pereira M.F."/>
            <person name="Perotto S."/>
            <person name="Peter M."/>
            <person name="Pfister S."/>
            <person name="Riley R."/>
            <person name="Sitrit Y."/>
            <person name="Stielow J.B."/>
            <person name="Szollosi G."/>
            <person name="Zifcakova L."/>
            <person name="Stursova M."/>
            <person name="Spatafora J.W."/>
            <person name="Tedersoo L."/>
            <person name="Vaario L.M."/>
            <person name="Yamada A."/>
            <person name="Yan M."/>
            <person name="Wang P."/>
            <person name="Xu J."/>
            <person name="Bruns T."/>
            <person name="Baldrian P."/>
            <person name="Vilgalys R."/>
            <person name="Dunand C."/>
            <person name="Henrissat B."/>
            <person name="Grigoriev I.V."/>
            <person name="Hibbett D."/>
            <person name="Nagy L.G."/>
            <person name="Martin F.M."/>
        </authorList>
    </citation>
    <scope>NUCLEOTIDE SEQUENCE</scope>
    <source>
        <strain evidence="1">UP504</strain>
    </source>
</reference>
<organism evidence="1 2">
    <name type="scientific">Hydnum rufescens UP504</name>
    <dbReference type="NCBI Taxonomy" id="1448309"/>
    <lineage>
        <taxon>Eukaryota</taxon>
        <taxon>Fungi</taxon>
        <taxon>Dikarya</taxon>
        <taxon>Basidiomycota</taxon>
        <taxon>Agaricomycotina</taxon>
        <taxon>Agaricomycetes</taxon>
        <taxon>Cantharellales</taxon>
        <taxon>Hydnaceae</taxon>
        <taxon>Hydnum</taxon>
    </lineage>
</organism>
<feature type="non-terminal residue" evidence="1">
    <location>
        <position position="1"/>
    </location>
</feature>
<name>A0A9P6AKK5_9AGAM</name>
<dbReference type="EMBL" id="MU129080">
    <property type="protein sequence ID" value="KAF9507463.1"/>
    <property type="molecule type" value="Genomic_DNA"/>
</dbReference>
<comment type="caution">
    <text evidence="1">The sequence shown here is derived from an EMBL/GenBank/DDBJ whole genome shotgun (WGS) entry which is preliminary data.</text>
</comment>
<feature type="non-terminal residue" evidence="1">
    <location>
        <position position="65"/>
    </location>
</feature>
<evidence type="ECO:0000313" key="1">
    <source>
        <dbReference type="EMBL" id="KAF9507463.1"/>
    </source>
</evidence>
<keyword evidence="2" id="KW-1185">Reference proteome</keyword>